<keyword evidence="2" id="KW-1185">Reference proteome</keyword>
<dbReference type="AlphaFoldDB" id="A0A3N4JDU0"/>
<name>A0A3N4JDU0_9PEZI</name>
<accession>A0A3N4JDU0</accession>
<reference evidence="1 2" key="1">
    <citation type="journal article" date="2018" name="Nat. Ecol. Evol.">
        <title>Pezizomycetes genomes reveal the molecular basis of ectomycorrhizal truffle lifestyle.</title>
        <authorList>
            <person name="Murat C."/>
            <person name="Payen T."/>
            <person name="Noel B."/>
            <person name="Kuo A."/>
            <person name="Morin E."/>
            <person name="Chen J."/>
            <person name="Kohler A."/>
            <person name="Krizsan K."/>
            <person name="Balestrini R."/>
            <person name="Da Silva C."/>
            <person name="Montanini B."/>
            <person name="Hainaut M."/>
            <person name="Levati E."/>
            <person name="Barry K.W."/>
            <person name="Belfiori B."/>
            <person name="Cichocki N."/>
            <person name="Clum A."/>
            <person name="Dockter R.B."/>
            <person name="Fauchery L."/>
            <person name="Guy J."/>
            <person name="Iotti M."/>
            <person name="Le Tacon F."/>
            <person name="Lindquist E.A."/>
            <person name="Lipzen A."/>
            <person name="Malagnac F."/>
            <person name="Mello A."/>
            <person name="Molinier V."/>
            <person name="Miyauchi S."/>
            <person name="Poulain J."/>
            <person name="Riccioni C."/>
            <person name="Rubini A."/>
            <person name="Sitrit Y."/>
            <person name="Splivallo R."/>
            <person name="Traeger S."/>
            <person name="Wang M."/>
            <person name="Zifcakova L."/>
            <person name="Wipf D."/>
            <person name="Zambonelli A."/>
            <person name="Paolocci F."/>
            <person name="Nowrousian M."/>
            <person name="Ottonello S."/>
            <person name="Baldrian P."/>
            <person name="Spatafora J.W."/>
            <person name="Henrissat B."/>
            <person name="Nagy L.G."/>
            <person name="Aury J.M."/>
            <person name="Wincker P."/>
            <person name="Grigoriev I.V."/>
            <person name="Bonfante P."/>
            <person name="Martin F.M."/>
        </authorList>
    </citation>
    <scope>NUCLEOTIDE SEQUENCE [LARGE SCALE GENOMIC DNA]</scope>
    <source>
        <strain evidence="1 2">120613-1</strain>
    </source>
</reference>
<gene>
    <name evidence="1" type="ORF">L873DRAFT_1341349</name>
</gene>
<proteinExistence type="predicted"/>
<evidence type="ECO:0000313" key="2">
    <source>
        <dbReference type="Proteomes" id="UP000276215"/>
    </source>
</evidence>
<organism evidence="1 2">
    <name type="scientific">Choiromyces venosus 120613-1</name>
    <dbReference type="NCBI Taxonomy" id="1336337"/>
    <lineage>
        <taxon>Eukaryota</taxon>
        <taxon>Fungi</taxon>
        <taxon>Dikarya</taxon>
        <taxon>Ascomycota</taxon>
        <taxon>Pezizomycotina</taxon>
        <taxon>Pezizomycetes</taxon>
        <taxon>Pezizales</taxon>
        <taxon>Tuberaceae</taxon>
        <taxon>Choiromyces</taxon>
    </lineage>
</organism>
<dbReference type="EMBL" id="ML120429">
    <property type="protein sequence ID" value="RPA95138.1"/>
    <property type="molecule type" value="Genomic_DNA"/>
</dbReference>
<evidence type="ECO:0000313" key="1">
    <source>
        <dbReference type="EMBL" id="RPA95138.1"/>
    </source>
</evidence>
<protein>
    <submittedName>
        <fullName evidence="1">Uncharacterized protein</fullName>
    </submittedName>
</protein>
<dbReference type="Proteomes" id="UP000276215">
    <property type="component" value="Unassembled WGS sequence"/>
</dbReference>
<sequence length="125" mass="14206">MAGMIVVSHKFRPIAATAKILMGGIFLSFTCLTSLQCEYSAHIDQEEQTAHDGANLEPPINKYNHREEIKDNHRVRVLCSHNTSLEQFFVKLKRPNALIDTTNFNHSCLTGYALSQTQIAKKKRY</sequence>